<keyword evidence="5 7" id="KW-0472">Membrane</keyword>
<dbReference type="RefSeq" id="WP_141634844.1">
    <property type="nucleotide sequence ID" value="NZ_VIGB01000003.1"/>
</dbReference>
<dbReference type="GO" id="GO:0005886">
    <property type="term" value="C:plasma membrane"/>
    <property type="evidence" value="ECO:0007669"/>
    <property type="project" value="UniProtKB-SubCell"/>
</dbReference>
<organism evidence="9 10">
    <name type="scientific">Kitasatospora acidiphila</name>
    <dbReference type="NCBI Taxonomy" id="2567942"/>
    <lineage>
        <taxon>Bacteria</taxon>
        <taxon>Bacillati</taxon>
        <taxon>Actinomycetota</taxon>
        <taxon>Actinomycetes</taxon>
        <taxon>Kitasatosporales</taxon>
        <taxon>Streptomycetaceae</taxon>
        <taxon>Kitasatospora</taxon>
    </lineage>
</organism>
<dbReference type="OrthoDB" id="128040at2"/>
<keyword evidence="10" id="KW-1185">Reference proteome</keyword>
<gene>
    <name evidence="9" type="ORF">E6W39_21025</name>
</gene>
<evidence type="ECO:0000313" key="9">
    <source>
        <dbReference type="EMBL" id="TQF04258.1"/>
    </source>
</evidence>
<evidence type="ECO:0000259" key="8">
    <source>
        <dbReference type="Pfam" id="PF13515"/>
    </source>
</evidence>
<protein>
    <submittedName>
        <fullName evidence="9">FUSC family protein</fullName>
    </submittedName>
</protein>
<sequence>MPWLDALRHTSRAALEVERQFNEPKRAARGAFAVALVLFPVLAIGGPRPATSAATGAFIAGIATFQRSFRPRPSLALAAGIGLGVSTFLGYLAVGVTGLFLLVLAVWSFAAGLAWSMGPTAGVLAANTVTVMLVVVQLPVSVGTAVGHALLCALGGAVQALVIIVLPLRSWGTHRDALADAFAELAHFARRLRHDPRAALDPEPLMEARHAEALTPWQERRRPPELPGLRAIAERIRPALVAIAEVEFGRVIEPLEPLEPTDEPEDPELAEVEARLSAAAEAENEAEYDRSREVLAGAAQMLDALARAVRTGDPVAYPRSAPATLAPSGRQALRGPALRAARLLTTLLGRAAEELERSRETPLTGPVAGHDGVLRRPGLARMVPVAIRTGWRQIQLGTPVLHHAMRLSGVVTVSYLLAKLTGLHHSYWAAMTAAMVIRPDFRQTYSRGVARVLGTLTGVVVATAVVELAHPDDWVSCALAVLFMSFAYLLLPTGYAVITTCISGYAVFLLSLVSGSALANGWQRVVMTLLGGAVALVAYALFPTWETVRLPERTAEWIAALGRYAAAVLAGYGDPAGRDPRIVRAALLATREARAEFLQARERAAAEPVALADRHPQLTRKQLGRAREALSYLSRVGLLMEAHLPGAAAEPVPGAGEFGALLTEATAAAGAAVLTGGSVDFTPLRAAYQEWEDAEMPATDLELEYSHRGTSEQHDVVRSGCRLLLAALGELERALRPRS</sequence>
<comment type="caution">
    <text evidence="9">The sequence shown here is derived from an EMBL/GenBank/DDBJ whole genome shotgun (WGS) entry which is preliminary data.</text>
</comment>
<dbReference type="PANTHER" id="PTHR30509:SF9">
    <property type="entry name" value="MULTIDRUG RESISTANCE PROTEIN MDTO"/>
    <property type="match status" value="1"/>
</dbReference>
<dbReference type="InterPro" id="IPR049453">
    <property type="entry name" value="Memb_transporter_dom"/>
</dbReference>
<feature type="transmembrane region" description="Helical" evidence="7">
    <location>
        <begin position="123"/>
        <end position="140"/>
    </location>
</feature>
<feature type="transmembrane region" description="Helical" evidence="7">
    <location>
        <begin position="486"/>
        <end position="513"/>
    </location>
</feature>
<proteinExistence type="inferred from homology"/>
<feature type="transmembrane region" description="Helical" evidence="7">
    <location>
        <begin position="525"/>
        <end position="545"/>
    </location>
</feature>
<comment type="subcellular location">
    <subcellularLocation>
        <location evidence="1">Cell membrane</location>
        <topology evidence="1">Multi-pass membrane protein</topology>
    </subcellularLocation>
</comment>
<dbReference type="Proteomes" id="UP000319103">
    <property type="component" value="Unassembled WGS sequence"/>
</dbReference>
<feature type="domain" description="Integral membrane bound transporter" evidence="8">
    <location>
        <begin position="414"/>
        <end position="537"/>
    </location>
</feature>
<feature type="transmembrane region" description="Helical" evidence="7">
    <location>
        <begin position="448"/>
        <end position="466"/>
    </location>
</feature>
<comment type="similarity">
    <text evidence="6">Belongs to the YccS/YhfK family.</text>
</comment>
<dbReference type="AlphaFoldDB" id="A0A540W5G1"/>
<evidence type="ECO:0000256" key="2">
    <source>
        <dbReference type="ARBA" id="ARBA00022475"/>
    </source>
</evidence>
<evidence type="ECO:0000256" key="5">
    <source>
        <dbReference type="ARBA" id="ARBA00023136"/>
    </source>
</evidence>
<reference evidence="9 10" key="1">
    <citation type="submission" date="2019-06" db="EMBL/GenBank/DDBJ databases">
        <title>Description of Kitasatospora acidophila sp. nov. isolated from pine grove soil, and reclassification of Streptomyces novaecaesareae to Kitasatospora novaeceasareae comb. nov.</title>
        <authorList>
            <person name="Kim M.J."/>
        </authorList>
    </citation>
    <scope>NUCLEOTIDE SEQUENCE [LARGE SCALE GENOMIC DNA]</scope>
    <source>
        <strain evidence="9 10">MMS16-CNU292</strain>
    </source>
</reference>
<evidence type="ECO:0000256" key="7">
    <source>
        <dbReference type="SAM" id="Phobius"/>
    </source>
</evidence>
<keyword evidence="3 7" id="KW-0812">Transmembrane</keyword>
<dbReference type="EMBL" id="VIGB01000003">
    <property type="protein sequence ID" value="TQF04258.1"/>
    <property type="molecule type" value="Genomic_DNA"/>
</dbReference>
<keyword evidence="2" id="KW-1003">Cell membrane</keyword>
<evidence type="ECO:0000256" key="6">
    <source>
        <dbReference type="ARBA" id="ARBA00043993"/>
    </source>
</evidence>
<evidence type="ECO:0000313" key="10">
    <source>
        <dbReference type="Proteomes" id="UP000319103"/>
    </source>
</evidence>
<feature type="transmembrane region" description="Helical" evidence="7">
    <location>
        <begin position="146"/>
        <end position="168"/>
    </location>
</feature>
<feature type="transmembrane region" description="Helical" evidence="7">
    <location>
        <begin position="27"/>
        <end position="44"/>
    </location>
</feature>
<dbReference type="PANTHER" id="PTHR30509">
    <property type="entry name" value="P-HYDROXYBENZOIC ACID EFFLUX PUMP SUBUNIT-RELATED"/>
    <property type="match status" value="1"/>
</dbReference>
<evidence type="ECO:0000256" key="3">
    <source>
        <dbReference type="ARBA" id="ARBA00022692"/>
    </source>
</evidence>
<name>A0A540W5G1_9ACTN</name>
<evidence type="ECO:0000256" key="1">
    <source>
        <dbReference type="ARBA" id="ARBA00004651"/>
    </source>
</evidence>
<keyword evidence="4 7" id="KW-1133">Transmembrane helix</keyword>
<dbReference type="Pfam" id="PF13515">
    <property type="entry name" value="FUSC_2"/>
    <property type="match status" value="1"/>
</dbReference>
<evidence type="ECO:0000256" key="4">
    <source>
        <dbReference type="ARBA" id="ARBA00022989"/>
    </source>
</evidence>
<accession>A0A540W5G1</accession>